<organism evidence="6">
    <name type="scientific">Chlorella variabilis</name>
    <name type="common">Green alga</name>
    <dbReference type="NCBI Taxonomy" id="554065"/>
    <lineage>
        <taxon>Eukaryota</taxon>
        <taxon>Viridiplantae</taxon>
        <taxon>Chlorophyta</taxon>
        <taxon>core chlorophytes</taxon>
        <taxon>Trebouxiophyceae</taxon>
        <taxon>Chlorellales</taxon>
        <taxon>Chlorellaceae</taxon>
        <taxon>Chlorella clade</taxon>
        <taxon>Chlorella</taxon>
    </lineage>
</organism>
<feature type="region of interest" description="Disordered" evidence="1">
    <location>
        <begin position="575"/>
        <end position="622"/>
    </location>
</feature>
<dbReference type="SUPFAM" id="SSF51126">
    <property type="entry name" value="Pectin lyase-like"/>
    <property type="match status" value="2"/>
</dbReference>
<dbReference type="InterPro" id="IPR011050">
    <property type="entry name" value="Pectin_lyase_fold/virulence"/>
</dbReference>
<feature type="domain" description="Right handed beta helix" evidence="4">
    <location>
        <begin position="232"/>
        <end position="342"/>
    </location>
</feature>
<dbReference type="Proteomes" id="UP000008141">
    <property type="component" value="Unassembled WGS sequence"/>
</dbReference>
<evidence type="ECO:0000256" key="3">
    <source>
        <dbReference type="SAM" id="SignalP"/>
    </source>
</evidence>
<keyword evidence="6" id="KW-1185">Reference proteome</keyword>
<dbReference type="InterPro" id="IPR039448">
    <property type="entry name" value="Beta_helix"/>
</dbReference>
<feature type="chain" id="PRO_5005672782" description="Right handed beta helix domain-containing protein" evidence="3">
    <location>
        <begin position="34"/>
        <end position="733"/>
    </location>
</feature>
<dbReference type="EMBL" id="GL433851">
    <property type="protein sequence ID" value="EFN53448.1"/>
    <property type="molecule type" value="Genomic_DNA"/>
</dbReference>
<dbReference type="OrthoDB" id="508803at2759"/>
<dbReference type="STRING" id="554065.E1ZKV7"/>
<dbReference type="PRINTS" id="PR01217">
    <property type="entry name" value="PRICHEXTENSN"/>
</dbReference>
<protein>
    <recommendedName>
        <fullName evidence="4">Right handed beta helix domain-containing protein</fullName>
    </recommendedName>
</protein>
<gene>
    <name evidence="5" type="ORF">CHLNCDRAFT_136700</name>
</gene>
<dbReference type="KEGG" id="cvr:CHLNCDRAFT_136700"/>
<dbReference type="Pfam" id="PF13229">
    <property type="entry name" value="Beta_helix"/>
    <property type="match status" value="1"/>
</dbReference>
<dbReference type="InParanoid" id="E1ZKV7"/>
<dbReference type="RefSeq" id="XP_005845550.1">
    <property type="nucleotide sequence ID" value="XM_005845488.1"/>
</dbReference>
<dbReference type="AlphaFoldDB" id="E1ZKV7"/>
<feature type="compositionally biased region" description="Pro residues" evidence="1">
    <location>
        <begin position="580"/>
        <end position="613"/>
    </location>
</feature>
<reference evidence="5 6" key="1">
    <citation type="journal article" date="2010" name="Plant Cell">
        <title>The Chlorella variabilis NC64A genome reveals adaptation to photosymbiosis, coevolution with viruses, and cryptic sex.</title>
        <authorList>
            <person name="Blanc G."/>
            <person name="Duncan G."/>
            <person name="Agarkova I."/>
            <person name="Borodovsky M."/>
            <person name="Gurnon J."/>
            <person name="Kuo A."/>
            <person name="Lindquist E."/>
            <person name="Lucas S."/>
            <person name="Pangilinan J."/>
            <person name="Polle J."/>
            <person name="Salamov A."/>
            <person name="Terry A."/>
            <person name="Yamada T."/>
            <person name="Dunigan D.D."/>
            <person name="Grigoriev I.V."/>
            <person name="Claverie J.M."/>
            <person name="Van Etten J.L."/>
        </authorList>
    </citation>
    <scope>NUCLEOTIDE SEQUENCE [LARGE SCALE GENOMIC DNA]</scope>
    <source>
        <strain evidence="5 6">NC64A</strain>
    </source>
</reference>
<feature type="transmembrane region" description="Helical" evidence="2">
    <location>
        <begin position="634"/>
        <end position="654"/>
    </location>
</feature>
<keyword evidence="2" id="KW-0472">Membrane</keyword>
<dbReference type="InterPro" id="IPR012334">
    <property type="entry name" value="Pectin_lyas_fold"/>
</dbReference>
<evidence type="ECO:0000259" key="4">
    <source>
        <dbReference type="Pfam" id="PF13229"/>
    </source>
</evidence>
<evidence type="ECO:0000313" key="6">
    <source>
        <dbReference type="Proteomes" id="UP000008141"/>
    </source>
</evidence>
<dbReference type="PROSITE" id="PS51257">
    <property type="entry name" value="PROKAR_LIPOPROTEIN"/>
    <property type="match status" value="1"/>
</dbReference>
<feature type="compositionally biased region" description="Pro residues" evidence="1">
    <location>
        <begin position="382"/>
        <end position="428"/>
    </location>
</feature>
<evidence type="ECO:0000313" key="5">
    <source>
        <dbReference type="EMBL" id="EFN53448.1"/>
    </source>
</evidence>
<feature type="region of interest" description="Disordered" evidence="1">
    <location>
        <begin position="376"/>
        <end position="433"/>
    </location>
</feature>
<dbReference type="PANTHER" id="PTHR45733">
    <property type="entry name" value="FORMIN-J"/>
    <property type="match status" value="1"/>
</dbReference>
<evidence type="ECO:0000256" key="2">
    <source>
        <dbReference type="SAM" id="Phobius"/>
    </source>
</evidence>
<accession>E1ZKV7</accession>
<dbReference type="PANTHER" id="PTHR45733:SF17">
    <property type="entry name" value="FORMIN-LIKE PROTEIN 14"/>
    <property type="match status" value="1"/>
</dbReference>
<keyword evidence="2" id="KW-0812">Transmembrane</keyword>
<sequence>MQQRSRRRGQPGGCALAALALACLALLPSPATAVNVADLLASASKKDSSITATVVTPVATSATPVDAAAGAGGDAAASGDSAATTGSALQAGGLSGGLAGSVFGGGFAQAESPPPASPPAPPGMVILDPSSVDNTMQFYSVASSDAFLAVLAVANARNCTSPCSSISVEADITLAADQTLLVNNTMLIQGACEGGRACKVDGGGATQLMRVSGFYAFADVRNLEFANGEHNSAAKGVFGGAVEVFQLGKALFSTCKFTGNNAGQGGAVAIYSGGSANFTDCDFVENSAQNVGGAISVGGGVGEARRCAFIGNSAGQGGAAISMDGSDTMTVEDCTFTQSEAGYGWGPDIYLRYSTLSRLYISPPNTKAGIEPAEAANFYSQPPSPPTPPPFPNPAPPPPSPPPAPPTPPHPAPKPPAPKPPPSPPAPPSEAVADEAQLAAAILGRQSNIVLQGHIVLTGRFINGTNLLPDLLVPTTITGACTTLGGLCILDAKQLGRVFHGAGPWVKLTLANIRIVNGNSRDESGGGILLEGGASLSLTNCAFERNWGRSGGAVDVANGSEITILGSTFYSNKAGLAGGAPPPKPPPKPPKPPAPPGPPPSPPAPPAPPPPPGISTGRPFPFGSEWSWETSTGFLFWAIVGLLTVTFLILTVVFHKRIFSPIPWDYTRMKYTEPQPGSGLSKLHAPGAVLPGDLERQEKEEVVETPTMLHIMGQNNLLQRTGFRGGDAEQLED</sequence>
<dbReference type="GeneID" id="17352843"/>
<dbReference type="OMA" id="ANARNCT"/>
<name>E1ZKV7_CHLVA</name>
<keyword evidence="3" id="KW-0732">Signal</keyword>
<feature type="signal peptide" evidence="3">
    <location>
        <begin position="1"/>
        <end position="33"/>
    </location>
</feature>
<evidence type="ECO:0000256" key="1">
    <source>
        <dbReference type="SAM" id="MobiDB-lite"/>
    </source>
</evidence>
<proteinExistence type="predicted"/>
<keyword evidence="2" id="KW-1133">Transmembrane helix</keyword>
<dbReference type="InterPro" id="IPR051144">
    <property type="entry name" value="Formin_homology_domain"/>
</dbReference>
<dbReference type="Gene3D" id="2.160.20.10">
    <property type="entry name" value="Single-stranded right-handed beta-helix, Pectin lyase-like"/>
    <property type="match status" value="1"/>
</dbReference>